<dbReference type="Gene3D" id="1.20.5.500">
    <property type="entry name" value="Single helix bin"/>
    <property type="match status" value="1"/>
</dbReference>
<protein>
    <submittedName>
        <fullName evidence="1">Uncharacterized protein</fullName>
    </submittedName>
</protein>
<gene>
    <name evidence="1" type="ORF">LZ519_03405</name>
</gene>
<comment type="caution">
    <text evidence="1">The sequence shown here is derived from an EMBL/GenBank/DDBJ whole genome shotgun (WGS) entry which is preliminary data.</text>
</comment>
<name>A0ABT0REL3_9SPHN</name>
<dbReference type="EMBL" id="JAMGBC010000001">
    <property type="protein sequence ID" value="MCL6678365.1"/>
    <property type="molecule type" value="Genomic_DNA"/>
</dbReference>
<keyword evidence="2" id="KW-1185">Reference proteome</keyword>
<dbReference type="SUPFAM" id="SSF158682">
    <property type="entry name" value="TerB-like"/>
    <property type="match status" value="1"/>
</dbReference>
<sequence length="201" mass="22016">MTKGILGDREKALEDNYFRQEEAKLVEKLRQNARLDEIAAALRDKLQVDDPELLMRTRQLGVTVETAPAFFLAPLVQVAWAGGSVTSSERETVLGLARGREIDPASPAYAQLVSWLESKPSDELFDTALEVLRSGFSVLPPDERRARVTTLVDACHKVAEAAGSHVATLLGMRQDVTRAEESVVETINNKLRIGTGESASD</sequence>
<dbReference type="RefSeq" id="WP_249867323.1">
    <property type="nucleotide sequence ID" value="NZ_JAMGBC010000001.1"/>
</dbReference>
<accession>A0ABT0REL3</accession>
<dbReference type="InterPro" id="IPR029024">
    <property type="entry name" value="TerB-like"/>
</dbReference>
<dbReference type="Proteomes" id="UP001165343">
    <property type="component" value="Unassembled WGS sequence"/>
</dbReference>
<organism evidence="1 2">
    <name type="scientific">Sphingomonas anseongensis</name>
    <dbReference type="NCBI Taxonomy" id="2908207"/>
    <lineage>
        <taxon>Bacteria</taxon>
        <taxon>Pseudomonadati</taxon>
        <taxon>Pseudomonadota</taxon>
        <taxon>Alphaproteobacteria</taxon>
        <taxon>Sphingomonadales</taxon>
        <taxon>Sphingomonadaceae</taxon>
        <taxon>Sphingomonas</taxon>
    </lineage>
</organism>
<evidence type="ECO:0000313" key="1">
    <source>
        <dbReference type="EMBL" id="MCL6678365.1"/>
    </source>
</evidence>
<evidence type="ECO:0000313" key="2">
    <source>
        <dbReference type="Proteomes" id="UP001165343"/>
    </source>
</evidence>
<reference evidence="1" key="1">
    <citation type="submission" date="2022-05" db="EMBL/GenBank/DDBJ databases">
        <authorList>
            <person name="Jo J.-H."/>
            <person name="Im W.-T."/>
        </authorList>
    </citation>
    <scope>NUCLEOTIDE SEQUENCE</scope>
    <source>
        <strain evidence="1">RG327</strain>
    </source>
</reference>
<proteinExistence type="predicted"/>